<evidence type="ECO:0000256" key="2">
    <source>
        <dbReference type="SAM" id="MobiDB-lite"/>
    </source>
</evidence>
<dbReference type="Pfam" id="PF00957">
    <property type="entry name" value="Synaptobrevin"/>
    <property type="match status" value="1"/>
</dbReference>
<proteinExistence type="predicted"/>
<feature type="compositionally biased region" description="Polar residues" evidence="2">
    <location>
        <begin position="124"/>
        <end position="151"/>
    </location>
</feature>
<keyword evidence="6" id="KW-1185">Reference proteome</keyword>
<feature type="transmembrane region" description="Helical" evidence="3">
    <location>
        <begin position="95"/>
        <end position="116"/>
    </location>
</feature>
<dbReference type="InterPro" id="IPR042855">
    <property type="entry name" value="V_SNARE_CC"/>
</dbReference>
<keyword evidence="3" id="KW-0472">Membrane</keyword>
<accession>A0ABN8LGV7</accession>
<evidence type="ECO:0000256" key="3">
    <source>
        <dbReference type="SAM" id="Phobius"/>
    </source>
</evidence>
<evidence type="ECO:0000256" key="1">
    <source>
        <dbReference type="PROSITE-ProRule" id="PRU00290"/>
    </source>
</evidence>
<feature type="domain" description="V-SNARE coiled-coil homology" evidence="4">
    <location>
        <begin position="31"/>
        <end position="91"/>
    </location>
</feature>
<keyword evidence="1" id="KW-0175">Coiled coil</keyword>
<keyword evidence="3" id="KW-1133">Transmembrane helix</keyword>
<organism evidence="5 6">
    <name type="scientific">Porites evermanni</name>
    <dbReference type="NCBI Taxonomy" id="104178"/>
    <lineage>
        <taxon>Eukaryota</taxon>
        <taxon>Metazoa</taxon>
        <taxon>Cnidaria</taxon>
        <taxon>Anthozoa</taxon>
        <taxon>Hexacorallia</taxon>
        <taxon>Scleractinia</taxon>
        <taxon>Fungiina</taxon>
        <taxon>Poritidae</taxon>
        <taxon>Porites</taxon>
    </lineage>
</organism>
<sequence length="151" mass="16488">LLTSDATNGLFLLRRMTAAVEAERANSLNKLLEQTQAQVNETVGIMKNNVEKELKRGANLSEAENRAENLQAGASQFAHNAASVKRKMWWQNFKMWIILIVVIIVIIAAIVIWVVANQSSSSSKGDTTSAPATTNVPHNMTTRAAVLQQGT</sequence>
<dbReference type="Gene3D" id="1.20.5.110">
    <property type="match status" value="1"/>
</dbReference>
<dbReference type="InterPro" id="IPR001388">
    <property type="entry name" value="Synaptobrevin-like"/>
</dbReference>
<evidence type="ECO:0000313" key="6">
    <source>
        <dbReference type="Proteomes" id="UP001159427"/>
    </source>
</evidence>
<dbReference type="PANTHER" id="PTHR45701">
    <property type="entry name" value="SYNAPTOBREVIN FAMILY MEMBER"/>
    <property type="match status" value="1"/>
</dbReference>
<feature type="non-terminal residue" evidence="5">
    <location>
        <position position="1"/>
    </location>
</feature>
<dbReference type="EMBL" id="CALNXI010000037">
    <property type="protein sequence ID" value="CAH3016218.1"/>
    <property type="molecule type" value="Genomic_DNA"/>
</dbReference>
<name>A0ABN8LGV7_9CNID</name>
<gene>
    <name evidence="5" type="ORF">PEVE_00027093</name>
</gene>
<reference evidence="5 6" key="1">
    <citation type="submission" date="2022-05" db="EMBL/GenBank/DDBJ databases">
        <authorList>
            <consortium name="Genoscope - CEA"/>
            <person name="William W."/>
        </authorList>
    </citation>
    <scope>NUCLEOTIDE SEQUENCE [LARGE SCALE GENOMIC DNA]</scope>
</reference>
<evidence type="ECO:0000313" key="5">
    <source>
        <dbReference type="EMBL" id="CAH3016218.1"/>
    </source>
</evidence>
<dbReference type="Proteomes" id="UP001159427">
    <property type="component" value="Unassembled WGS sequence"/>
</dbReference>
<feature type="region of interest" description="Disordered" evidence="2">
    <location>
        <begin position="120"/>
        <end position="151"/>
    </location>
</feature>
<keyword evidence="3" id="KW-0812">Transmembrane</keyword>
<dbReference type="InterPro" id="IPR016444">
    <property type="entry name" value="Synaptobrevin/VAMP"/>
</dbReference>
<evidence type="ECO:0000259" key="4">
    <source>
        <dbReference type="PROSITE" id="PS50892"/>
    </source>
</evidence>
<protein>
    <recommendedName>
        <fullName evidence="4">V-SNARE coiled-coil homology domain-containing protein</fullName>
    </recommendedName>
</protein>
<comment type="caution">
    <text evidence="5">The sequence shown here is derived from an EMBL/GenBank/DDBJ whole genome shotgun (WGS) entry which is preliminary data.</text>
</comment>
<dbReference type="SUPFAM" id="SSF58038">
    <property type="entry name" value="SNARE fusion complex"/>
    <property type="match status" value="1"/>
</dbReference>
<dbReference type="PROSITE" id="PS50892">
    <property type="entry name" value="V_SNARE"/>
    <property type="match status" value="1"/>
</dbReference>
<dbReference type="PRINTS" id="PR00219">
    <property type="entry name" value="SYNAPTOBREVN"/>
</dbReference>